<sequence>MTIWTVAALVFGLVLLVGGAEALVKSASKLAATVGISPLVIGLTVVAFGTSAPELAVSLQASMSQQADIALGNVVGSNICNVLLILGISAMIAPLVVAQQLIRLDVPIMIGVSALVMLFGWDGRIGRSDGVILFLGGIAYTLFLLYQSRQEKDPAVQDEYAQFERRSHSSKETGLNIGLLIGGLGMLIAGSQMLIYSAVAIATRLGVSQLIIGLTVVAVGTSLPELATSVAASLRGESDIAVGNVIGSNIFNILVVLGLSSAVSPSGTAVSPTAIAFDIPVMIAVAVLCLPICITGNKISRREGGLLLSYYLLYAGYLAANATNPNLPWPSWIGVVPLALVLLTLLSWRMEERGQVNNRKRI</sequence>
<feature type="transmembrane region" description="Helical" evidence="5">
    <location>
        <begin position="175"/>
        <end position="201"/>
    </location>
</feature>
<evidence type="ECO:0000256" key="2">
    <source>
        <dbReference type="ARBA" id="ARBA00022692"/>
    </source>
</evidence>
<dbReference type="NCBIfam" id="TIGR00367">
    <property type="entry name" value="calcium/sodium antiporter"/>
    <property type="match status" value="1"/>
</dbReference>
<name>A0A2W4WYV7_9CYAN</name>
<feature type="transmembrane region" description="Helical" evidence="5">
    <location>
        <begin position="207"/>
        <end position="228"/>
    </location>
</feature>
<feature type="transmembrane region" description="Helical" evidence="5">
    <location>
        <begin position="6"/>
        <end position="23"/>
    </location>
</feature>
<reference evidence="7 8" key="2">
    <citation type="submission" date="2018-06" db="EMBL/GenBank/DDBJ databases">
        <title>Metagenomic assembly of (sub)arctic Cyanobacteria and their associated microbiome from non-axenic cultures.</title>
        <authorList>
            <person name="Baurain D."/>
        </authorList>
    </citation>
    <scope>NUCLEOTIDE SEQUENCE [LARGE SCALE GENOMIC DNA]</scope>
    <source>
        <strain evidence="7">ULC027bin1</strain>
    </source>
</reference>
<feature type="transmembrane region" description="Helical" evidence="5">
    <location>
        <begin position="30"/>
        <end position="49"/>
    </location>
</feature>
<evidence type="ECO:0000256" key="1">
    <source>
        <dbReference type="ARBA" id="ARBA00004141"/>
    </source>
</evidence>
<evidence type="ECO:0000313" key="7">
    <source>
        <dbReference type="EMBL" id="PZO47099.1"/>
    </source>
</evidence>
<evidence type="ECO:0000256" key="5">
    <source>
        <dbReference type="SAM" id="Phobius"/>
    </source>
</evidence>
<keyword evidence="2 5" id="KW-0812">Transmembrane</keyword>
<dbReference type="GO" id="GO:0006874">
    <property type="term" value="P:intracellular calcium ion homeostasis"/>
    <property type="evidence" value="ECO:0007669"/>
    <property type="project" value="TreeGrafter"/>
</dbReference>
<feature type="transmembrane region" description="Helical" evidence="5">
    <location>
        <begin position="69"/>
        <end position="97"/>
    </location>
</feature>
<proteinExistence type="predicted"/>
<evidence type="ECO:0000256" key="4">
    <source>
        <dbReference type="ARBA" id="ARBA00023136"/>
    </source>
</evidence>
<comment type="subcellular location">
    <subcellularLocation>
        <location evidence="1">Membrane</location>
        <topology evidence="1">Multi-pass membrane protein</topology>
    </subcellularLocation>
</comment>
<gene>
    <name evidence="7" type="ORF">DCF15_19460</name>
</gene>
<dbReference type="PANTHER" id="PTHR10846:SF8">
    <property type="entry name" value="INNER MEMBRANE PROTEIN YRBG"/>
    <property type="match status" value="1"/>
</dbReference>
<accession>A0A2W4WYV7</accession>
<dbReference type="Gene3D" id="1.20.1420.30">
    <property type="entry name" value="NCX, central ion-binding region"/>
    <property type="match status" value="1"/>
</dbReference>
<feature type="transmembrane region" description="Helical" evidence="5">
    <location>
        <begin position="127"/>
        <end position="146"/>
    </location>
</feature>
<dbReference type="GO" id="GO:0005886">
    <property type="term" value="C:plasma membrane"/>
    <property type="evidence" value="ECO:0007669"/>
    <property type="project" value="TreeGrafter"/>
</dbReference>
<dbReference type="GO" id="GO:0005262">
    <property type="term" value="F:calcium channel activity"/>
    <property type="evidence" value="ECO:0007669"/>
    <property type="project" value="TreeGrafter"/>
</dbReference>
<dbReference type="Proteomes" id="UP000249794">
    <property type="component" value="Unassembled WGS sequence"/>
</dbReference>
<organism evidence="7 8">
    <name type="scientific">Phormidesmis priestleyi</name>
    <dbReference type="NCBI Taxonomy" id="268141"/>
    <lineage>
        <taxon>Bacteria</taxon>
        <taxon>Bacillati</taxon>
        <taxon>Cyanobacteriota</taxon>
        <taxon>Cyanophyceae</taxon>
        <taxon>Leptolyngbyales</taxon>
        <taxon>Leptolyngbyaceae</taxon>
        <taxon>Phormidesmis</taxon>
    </lineage>
</organism>
<feature type="transmembrane region" description="Helical" evidence="5">
    <location>
        <begin position="306"/>
        <end position="323"/>
    </location>
</feature>
<feature type="transmembrane region" description="Helical" evidence="5">
    <location>
        <begin position="104"/>
        <end position="121"/>
    </location>
</feature>
<keyword evidence="4 5" id="KW-0472">Membrane</keyword>
<feature type="domain" description="Sodium/calcium exchanger membrane region" evidence="6">
    <location>
        <begin position="177"/>
        <end position="317"/>
    </location>
</feature>
<dbReference type="AlphaFoldDB" id="A0A2W4WYV7"/>
<dbReference type="Pfam" id="PF01699">
    <property type="entry name" value="Na_Ca_ex"/>
    <property type="match status" value="2"/>
</dbReference>
<comment type="caution">
    <text evidence="7">The sequence shown here is derived from an EMBL/GenBank/DDBJ whole genome shotgun (WGS) entry which is preliminary data.</text>
</comment>
<keyword evidence="3 5" id="KW-1133">Transmembrane helix</keyword>
<feature type="domain" description="Sodium/calcium exchanger membrane region" evidence="6">
    <location>
        <begin position="5"/>
        <end position="145"/>
    </location>
</feature>
<dbReference type="InterPro" id="IPR044880">
    <property type="entry name" value="NCX_ion-bd_dom_sf"/>
</dbReference>
<dbReference type="EMBL" id="QBMP01000285">
    <property type="protein sequence ID" value="PZO47099.1"/>
    <property type="molecule type" value="Genomic_DNA"/>
</dbReference>
<dbReference type="GO" id="GO:0008273">
    <property type="term" value="F:calcium, potassium:sodium antiporter activity"/>
    <property type="evidence" value="ECO:0007669"/>
    <property type="project" value="TreeGrafter"/>
</dbReference>
<evidence type="ECO:0000256" key="3">
    <source>
        <dbReference type="ARBA" id="ARBA00022989"/>
    </source>
</evidence>
<dbReference type="InterPro" id="IPR004481">
    <property type="entry name" value="K/Na/Ca-exchanger"/>
</dbReference>
<dbReference type="PANTHER" id="PTHR10846">
    <property type="entry name" value="SODIUM/POTASSIUM/CALCIUM EXCHANGER"/>
    <property type="match status" value="1"/>
</dbReference>
<feature type="transmembrane region" description="Helical" evidence="5">
    <location>
        <begin position="275"/>
        <end position="294"/>
    </location>
</feature>
<feature type="transmembrane region" description="Helical" evidence="5">
    <location>
        <begin position="329"/>
        <end position="348"/>
    </location>
</feature>
<reference evidence="8" key="1">
    <citation type="submission" date="2018-04" db="EMBL/GenBank/DDBJ databases">
        <authorList>
            <person name="Cornet L."/>
        </authorList>
    </citation>
    <scope>NUCLEOTIDE SEQUENCE [LARGE SCALE GENOMIC DNA]</scope>
</reference>
<evidence type="ECO:0000313" key="8">
    <source>
        <dbReference type="Proteomes" id="UP000249794"/>
    </source>
</evidence>
<dbReference type="InterPro" id="IPR004837">
    <property type="entry name" value="NaCa_Exmemb"/>
</dbReference>
<feature type="transmembrane region" description="Helical" evidence="5">
    <location>
        <begin position="240"/>
        <end position="263"/>
    </location>
</feature>
<protein>
    <submittedName>
        <fullName evidence="7">Sodium:calcium antiporter</fullName>
    </submittedName>
</protein>
<evidence type="ECO:0000259" key="6">
    <source>
        <dbReference type="Pfam" id="PF01699"/>
    </source>
</evidence>